<feature type="region of interest" description="Disordered" evidence="1">
    <location>
        <begin position="1"/>
        <end position="30"/>
    </location>
</feature>
<gene>
    <name evidence="2" type="ORF">NLI96_g359</name>
</gene>
<reference evidence="2" key="1">
    <citation type="submission" date="2022-07" db="EMBL/GenBank/DDBJ databases">
        <title>Genome Sequence of Physisporinus lineatus.</title>
        <authorList>
            <person name="Buettner E."/>
        </authorList>
    </citation>
    <scope>NUCLEOTIDE SEQUENCE</scope>
    <source>
        <strain evidence="2">VT162</strain>
    </source>
</reference>
<organism evidence="2 3">
    <name type="scientific">Meripilus lineatus</name>
    <dbReference type="NCBI Taxonomy" id="2056292"/>
    <lineage>
        <taxon>Eukaryota</taxon>
        <taxon>Fungi</taxon>
        <taxon>Dikarya</taxon>
        <taxon>Basidiomycota</taxon>
        <taxon>Agaricomycotina</taxon>
        <taxon>Agaricomycetes</taxon>
        <taxon>Polyporales</taxon>
        <taxon>Meripilaceae</taxon>
        <taxon>Meripilus</taxon>
    </lineage>
</organism>
<protein>
    <recommendedName>
        <fullName evidence="4">F-box domain-containing protein</fullName>
    </recommendedName>
</protein>
<dbReference type="EMBL" id="JANAWD010000005">
    <property type="protein sequence ID" value="KAJ3491943.1"/>
    <property type="molecule type" value="Genomic_DNA"/>
</dbReference>
<dbReference type="SUPFAM" id="SSF48452">
    <property type="entry name" value="TPR-like"/>
    <property type="match status" value="1"/>
</dbReference>
<evidence type="ECO:0000313" key="3">
    <source>
        <dbReference type="Proteomes" id="UP001212997"/>
    </source>
</evidence>
<evidence type="ECO:0000313" key="2">
    <source>
        <dbReference type="EMBL" id="KAJ3491943.1"/>
    </source>
</evidence>
<sequence length="1219" mass="140393">MSKLSSGLVPSMDDDSQRNPEHTTTGLPVDPSPPEFVFLFPLEIEEMVVRFLRSNGEWVDAATLARCALVCRSWYRVVVKFLYTRVQVFGRKNYKLLERTLKENPSLGLQMHTLCIHDVTPAELASVGALHTLPRMTHLRIKELFIFGAPIPLPVNIKQSTITFPDRKSYPQHCHFLIPYNYLLLADLPRFTSLQSIQLYHCRTKSLDCLRKILGSLPSLNSAHFRDVWWGDPDAEFRSLHNATSWQISQFSLTNCTRNHAAPFFWAMPPESYQTKRRTHKDCRMCHPGICAADLVPLVKLADFLLGTESSHLELARASCWQWGQWRYEWEREDELEWGWGWGWGYGSDNDAEHKRCENISFLSPRDSLRKSHQGFLRCSVDTIDIEWIDGTYPQVPSFLCFQFGSVNPPTAQSDHKLERIVGIRIFFQDLKGDKYDLEKMESILCEFQELRGLKLDNLMYGGFELENVRFDLPRLREILELRRVPTSVEPPIVLREQIWRNEDQVDINSRLPWIKKEKLDLENRRLCCFRVRSQIGANWRSFSIETLASTLYDIISADSRPLILSSLMRLMDELLSRFFWKEAERVREGLLQVQRELAHDDRAKYVPLVTKTLRSMFQVEIKNEPGLGGDDEAFYSTNIDHLWDRMTRLDEMQSYNDPMYAAHFLETLKEVASSCHELGDRETATKFWVQIVDLCAQVAVEYRDHERAPHFDDMDYVPGTYAPSTYLPCLAHAIRNLALHSPQQLIVSSQQGNSRTRLWDAWAELARQGATDTPCFEKVLEDQLQYLLDYCDDPLSRAYDVPDSQLSRDAIISYQKATVDVWLKLAKRDPIAYAPRIAKVLEEMVSSFRSRDTDGIARPLPVMDYRYDGVKEFINLRRKILDVWRWVIRTSPLLIVSEYNNSPRLSASDVVGMWRGLAQRDNTSYGPRLENSLHHLALNLSQLQRSTDWFTLRYKAVAIWRELTGRNASAYVGHLVHSLHETGCRLVQIGNHDQAMMFYSEAVEAWRSHEKDDPTAFEISDIEALPLIDECVDGFRRLEQPEGLYPSLDIQSVVLAKVNKFVSAIAVSQESVQGFRSLGNQDPHQYHPGLASALHNLALHLCSLGRHNQALEAVEECLAVYRMLVSEEPSKYDRDVAELRRIYVFVLSQGGRSDETMKGSNEASETKRFLVPVNEVGDSESDSASQVRFIFHFGAISYKRVYIPQVDETESTNSLSSS</sequence>
<dbReference type="Proteomes" id="UP001212997">
    <property type="component" value="Unassembled WGS sequence"/>
</dbReference>
<comment type="caution">
    <text evidence="2">The sequence shown here is derived from an EMBL/GenBank/DDBJ whole genome shotgun (WGS) entry which is preliminary data.</text>
</comment>
<dbReference type="InterPro" id="IPR011990">
    <property type="entry name" value="TPR-like_helical_dom_sf"/>
</dbReference>
<keyword evidence="3" id="KW-1185">Reference proteome</keyword>
<accession>A0AAD5YNZ9</accession>
<proteinExistence type="predicted"/>
<dbReference type="Gene3D" id="1.25.40.10">
    <property type="entry name" value="Tetratricopeptide repeat domain"/>
    <property type="match status" value="1"/>
</dbReference>
<dbReference type="AlphaFoldDB" id="A0AAD5YNZ9"/>
<dbReference type="SUPFAM" id="SSF81383">
    <property type="entry name" value="F-box domain"/>
    <property type="match status" value="1"/>
</dbReference>
<evidence type="ECO:0000256" key="1">
    <source>
        <dbReference type="SAM" id="MobiDB-lite"/>
    </source>
</evidence>
<dbReference type="InterPro" id="IPR036047">
    <property type="entry name" value="F-box-like_dom_sf"/>
</dbReference>
<dbReference type="Pfam" id="PF13374">
    <property type="entry name" value="TPR_10"/>
    <property type="match status" value="1"/>
</dbReference>
<name>A0AAD5YNZ9_9APHY</name>
<evidence type="ECO:0008006" key="4">
    <source>
        <dbReference type="Google" id="ProtNLM"/>
    </source>
</evidence>